<gene>
    <name evidence="2" type="ORF">ACFSSA_15350</name>
</gene>
<keyword evidence="3" id="KW-1185">Reference proteome</keyword>
<dbReference type="PROSITE" id="PS51257">
    <property type="entry name" value="PROKAR_LIPOPROTEIN"/>
    <property type="match status" value="1"/>
</dbReference>
<sequence length="729" mass="79734">MKFEVLAILCVSLAACEKHPQTARQKPPSQPQTATHSRKTTIPDFSSLGAAQQNLARLHLQEGEPGKATAYLLESLKNHPSEITEQLLDEISSKSGFPVPTYELRHPYPVADVVGNRSESVFVALGGKYPTVVRWDLKPRPLIGAILFPTKADTIGPLRLSPDSRYLLVSRGDTNLLCSAATLKPIANLGGLPQIPDSSTLQTFSANSLLLANPISDGKTITWNIRDTATGEILRRETLSAFPKPVSAIFDQTVLKITLENRQRLSIPLRGDVEHDTIAFHHLSPLPSSPFSISENTVTHLIRLKLPGKAPERLLSAACGFRIDPSSQLPEAIPAPDRLNELQGIEGKNLPESYTIYTADDAIRHRLAAAFPHDFPQISSAVLAHEEIVKRTFASGDSKAIRAVIESAPEGLPLATALYLALEKQDAQLIDLCIHYAKQLPPALEVLARQPFNPGAVDYRKIPFENDLYPYESPDFSPIFSKLIQQKSADLASMKLPEGAAEEEIQEFVAELLDRENLIKLGKPNLAASALAAAEKLSADTGHAGASLQLAEIAGRYGALRSAVLRVQAIAHTSLGDYPAAHRAWIDLISQEHESEHFSTDYAEAAYTAFENGDPRQAIEILNTGIFRFPNDPLFAIRAGWIALLTDHPTEGLDYLEKAVKLGLPPAEIENTTALLAIAYTQGGEIEKAYGYLEQLKAITPEWADPATIEKLPWPEPLKASLRQLIWQP</sequence>
<evidence type="ECO:0000313" key="2">
    <source>
        <dbReference type="EMBL" id="MFD2258056.1"/>
    </source>
</evidence>
<evidence type="ECO:0008006" key="4">
    <source>
        <dbReference type="Google" id="ProtNLM"/>
    </source>
</evidence>
<evidence type="ECO:0000313" key="3">
    <source>
        <dbReference type="Proteomes" id="UP001597375"/>
    </source>
</evidence>
<name>A0ABW5DBE2_9BACT</name>
<dbReference type="RefSeq" id="WP_386821499.1">
    <property type="nucleotide sequence ID" value="NZ_JBHUIT010000034.1"/>
</dbReference>
<dbReference type="SUPFAM" id="SSF50978">
    <property type="entry name" value="WD40 repeat-like"/>
    <property type="match status" value="1"/>
</dbReference>
<dbReference type="SMART" id="SM00028">
    <property type="entry name" value="TPR"/>
    <property type="match status" value="3"/>
</dbReference>
<dbReference type="EMBL" id="JBHUIT010000034">
    <property type="protein sequence ID" value="MFD2258056.1"/>
    <property type="molecule type" value="Genomic_DNA"/>
</dbReference>
<proteinExistence type="predicted"/>
<dbReference type="Gene3D" id="1.25.40.10">
    <property type="entry name" value="Tetratricopeptide repeat domain"/>
    <property type="match status" value="1"/>
</dbReference>
<feature type="region of interest" description="Disordered" evidence="1">
    <location>
        <begin position="19"/>
        <end position="40"/>
    </location>
</feature>
<dbReference type="SUPFAM" id="SSF48452">
    <property type="entry name" value="TPR-like"/>
    <property type="match status" value="1"/>
</dbReference>
<accession>A0ABW5DBE2</accession>
<protein>
    <recommendedName>
        <fullName evidence="4">Tetratricopeptide repeat protein</fullName>
    </recommendedName>
</protein>
<evidence type="ECO:0000256" key="1">
    <source>
        <dbReference type="SAM" id="MobiDB-lite"/>
    </source>
</evidence>
<organism evidence="2 3">
    <name type="scientific">Luteolibacter algae</name>
    <dbReference type="NCBI Taxonomy" id="454151"/>
    <lineage>
        <taxon>Bacteria</taxon>
        <taxon>Pseudomonadati</taxon>
        <taxon>Verrucomicrobiota</taxon>
        <taxon>Verrucomicrobiia</taxon>
        <taxon>Verrucomicrobiales</taxon>
        <taxon>Verrucomicrobiaceae</taxon>
        <taxon>Luteolibacter</taxon>
    </lineage>
</organism>
<dbReference type="Proteomes" id="UP001597375">
    <property type="component" value="Unassembled WGS sequence"/>
</dbReference>
<dbReference type="InterPro" id="IPR019734">
    <property type="entry name" value="TPR_rpt"/>
</dbReference>
<dbReference type="InterPro" id="IPR011990">
    <property type="entry name" value="TPR-like_helical_dom_sf"/>
</dbReference>
<dbReference type="InterPro" id="IPR036322">
    <property type="entry name" value="WD40_repeat_dom_sf"/>
</dbReference>
<comment type="caution">
    <text evidence="2">The sequence shown here is derived from an EMBL/GenBank/DDBJ whole genome shotgun (WGS) entry which is preliminary data.</text>
</comment>
<reference evidence="3" key="1">
    <citation type="journal article" date="2019" name="Int. J. Syst. Evol. Microbiol.">
        <title>The Global Catalogue of Microorganisms (GCM) 10K type strain sequencing project: providing services to taxonomists for standard genome sequencing and annotation.</title>
        <authorList>
            <consortium name="The Broad Institute Genomics Platform"/>
            <consortium name="The Broad Institute Genome Sequencing Center for Infectious Disease"/>
            <person name="Wu L."/>
            <person name="Ma J."/>
        </authorList>
    </citation>
    <scope>NUCLEOTIDE SEQUENCE [LARGE SCALE GENOMIC DNA]</scope>
    <source>
        <strain evidence="3">CGMCC 4.7106</strain>
    </source>
</reference>